<reference evidence="2" key="1">
    <citation type="submission" date="2022-11" db="UniProtKB">
        <authorList>
            <consortium name="WormBaseParasite"/>
        </authorList>
    </citation>
    <scope>IDENTIFICATION</scope>
</reference>
<sequence length="344" mass="40716">MVVFTNEEKSECYEYTWNEKNKYFICWPCKIKHKVSVYARSIKNDENQKCIELGPTAHKCAPINFVPEDLKSKIVKESDFMLYETVLNRRKLQRLFIFDQTNKNYGFNYSYAKHIKKYWCIACRSKTKLVTAKVFQNENGQNYVELGNLNHVCKAVKYSDVIQNTNRLLVMAPNYHLMERKVKNKVMKYLIVFTNDDKSECFKYTWSSFFNNFVCYSCCHKAHVFAHLIKNDKNVECVELGPTAHKCSPIKFIPEKTPKIVQEPDFKLYETIFQKKKLQKMAIFASNNKRLGYIYSYHRENNFYVCCKCKGKKQHVVARLYQNGNGENYVELNHNEHVCALQKL</sequence>
<dbReference type="WBParaSite" id="ES5_v2.g24128.t1">
    <property type="protein sequence ID" value="ES5_v2.g24128.t1"/>
    <property type="gene ID" value="ES5_v2.g24128"/>
</dbReference>
<evidence type="ECO:0000313" key="1">
    <source>
        <dbReference type="Proteomes" id="UP000887579"/>
    </source>
</evidence>
<dbReference type="Proteomes" id="UP000887579">
    <property type="component" value="Unplaced"/>
</dbReference>
<protein>
    <submittedName>
        <fullName evidence="2">Uncharacterized protein</fullName>
    </submittedName>
</protein>
<organism evidence="1 2">
    <name type="scientific">Panagrolaimus sp. ES5</name>
    <dbReference type="NCBI Taxonomy" id="591445"/>
    <lineage>
        <taxon>Eukaryota</taxon>
        <taxon>Metazoa</taxon>
        <taxon>Ecdysozoa</taxon>
        <taxon>Nematoda</taxon>
        <taxon>Chromadorea</taxon>
        <taxon>Rhabditida</taxon>
        <taxon>Tylenchina</taxon>
        <taxon>Panagrolaimomorpha</taxon>
        <taxon>Panagrolaimoidea</taxon>
        <taxon>Panagrolaimidae</taxon>
        <taxon>Panagrolaimus</taxon>
    </lineage>
</organism>
<proteinExistence type="predicted"/>
<accession>A0AC34G3L0</accession>
<evidence type="ECO:0000313" key="2">
    <source>
        <dbReference type="WBParaSite" id="ES5_v2.g24128.t1"/>
    </source>
</evidence>
<name>A0AC34G3L0_9BILA</name>